<gene>
    <name evidence="2" type="ORF">TCIL3000_0_15680</name>
</gene>
<keyword evidence="1" id="KW-0175">Coiled coil</keyword>
<keyword evidence="3" id="KW-1185">Reference proteome</keyword>
<name>F9WH72_TRYCI</name>
<reference evidence="3" key="1">
    <citation type="submission" date="2011-07" db="EMBL/GenBank/DDBJ databases">
        <title>Divergent evolution of antigenic variation in African trypanosomes.</title>
        <authorList>
            <person name="Jackson A.P."/>
            <person name="Berry A."/>
            <person name="Allison H.C."/>
            <person name="Burton P."/>
            <person name="Anderson J."/>
            <person name="Aslett M."/>
            <person name="Brown R."/>
            <person name="Corton N."/>
            <person name="Harris D."/>
            <person name="Hauser H."/>
            <person name="Gamble J."/>
            <person name="Gilderthorp R."/>
            <person name="McQuillan J."/>
            <person name="Quail M.A."/>
            <person name="Sanders M."/>
            <person name="Van Tonder A."/>
            <person name="Ginger M.L."/>
            <person name="Donelson J.E."/>
            <person name="Field M.C."/>
            <person name="Barry J.D."/>
            <person name="Berriman M."/>
            <person name="Hertz-Fowler C."/>
        </authorList>
    </citation>
    <scope>NUCLEOTIDE SEQUENCE [LARGE SCALE GENOMIC DNA]</scope>
    <source>
        <strain evidence="3">IL3000</strain>
    </source>
</reference>
<reference evidence="2 3" key="2">
    <citation type="journal article" date="2012" name="Proc. Natl. Acad. Sci. U.S.A.">
        <title>Antigenic diversity is generated by distinct evolutionary mechanisms in African trypanosome species.</title>
        <authorList>
            <person name="Jackson A.P."/>
            <person name="Berry A."/>
            <person name="Aslett M."/>
            <person name="Allison H.C."/>
            <person name="Burton P."/>
            <person name="Vavrova-Anderson J."/>
            <person name="Brown R."/>
            <person name="Browne H."/>
            <person name="Corton N."/>
            <person name="Hauser H."/>
            <person name="Gamble J."/>
            <person name="Gilderthorp R."/>
            <person name="Marcello L."/>
            <person name="McQuillan J."/>
            <person name="Otto T.D."/>
            <person name="Quail M.A."/>
            <person name="Sanders M.J."/>
            <person name="van Tonder A."/>
            <person name="Ginger M.L."/>
            <person name="Field M.C."/>
            <person name="Barry J.D."/>
            <person name="Hertz-Fowler C."/>
            <person name="Berriman M."/>
        </authorList>
    </citation>
    <scope>NUCLEOTIDE SEQUENCE [LARGE SCALE GENOMIC DNA]</scope>
    <source>
        <strain evidence="2 3">IL3000</strain>
    </source>
</reference>
<dbReference type="EMBL" id="CAEQ01002388">
    <property type="protein sequence ID" value="CCD16661.1"/>
    <property type="molecule type" value="Genomic_DNA"/>
</dbReference>
<proteinExistence type="predicted"/>
<sequence length="166" mass="19479">MGRENERLRAEVELLQGHMKNLMEELGRKDEEMARLRTEADLTDQRIKEIRDVVRAEDDAKLQVLDAEWQRKLRQFEIKHVEEVGAMQHEIEKVTIELQAVKNAAALEQRNIEQKHNAELTCINERVLVALATKDNTLRAQTEQISVLQEAIRLRDEQISRHRELI</sequence>
<accession>F9WH72</accession>
<dbReference type="AlphaFoldDB" id="F9WH72"/>
<comment type="caution">
    <text evidence="2">The sequence shown here is derived from an EMBL/GenBank/DDBJ whole genome shotgun (WGS) entry which is preliminary data.</text>
</comment>
<organism evidence="2 3">
    <name type="scientific">Trypanosoma congolense (strain IL3000)</name>
    <dbReference type="NCBI Taxonomy" id="1068625"/>
    <lineage>
        <taxon>Eukaryota</taxon>
        <taxon>Discoba</taxon>
        <taxon>Euglenozoa</taxon>
        <taxon>Kinetoplastea</taxon>
        <taxon>Metakinetoplastina</taxon>
        <taxon>Trypanosomatida</taxon>
        <taxon>Trypanosomatidae</taxon>
        <taxon>Trypanosoma</taxon>
        <taxon>Nannomonas</taxon>
    </lineage>
</organism>
<dbReference type="Proteomes" id="UP000000702">
    <property type="component" value="Unassembled WGS sequence"/>
</dbReference>
<evidence type="ECO:0000313" key="3">
    <source>
        <dbReference type="Proteomes" id="UP000000702"/>
    </source>
</evidence>
<evidence type="ECO:0000313" key="2">
    <source>
        <dbReference type="EMBL" id="CCD16661.1"/>
    </source>
</evidence>
<feature type="coiled-coil region" evidence="1">
    <location>
        <begin position="5"/>
        <end position="39"/>
    </location>
</feature>
<protein>
    <submittedName>
        <fullName evidence="2">WGS project CAEQ00000000 data, annotated contig 606</fullName>
    </submittedName>
</protein>
<dbReference type="VEuPathDB" id="TriTrypDB:TcIL3000_0_15680"/>
<evidence type="ECO:0000256" key="1">
    <source>
        <dbReference type="SAM" id="Coils"/>
    </source>
</evidence>